<dbReference type="AlphaFoldDB" id="A0A0N0XAV0"/>
<evidence type="ECO:0000313" key="2">
    <source>
        <dbReference type="Proteomes" id="UP000037891"/>
    </source>
</evidence>
<dbReference type="PATRIC" id="fig|81035.3.peg.1955"/>
<gene>
    <name evidence="1" type="ORF">ABJ99_1809</name>
</gene>
<proteinExistence type="predicted"/>
<evidence type="ECO:0000313" key="1">
    <source>
        <dbReference type="EMBL" id="KPC32956.1"/>
    </source>
</evidence>
<dbReference type="RefSeq" id="WP_054085401.1">
    <property type="nucleotide sequence ID" value="NZ_LGLN01000033.1"/>
</dbReference>
<dbReference type="Proteomes" id="UP000037891">
    <property type="component" value="Unassembled WGS sequence"/>
</dbReference>
<comment type="caution">
    <text evidence="1">The sequence shown here is derived from an EMBL/GenBank/DDBJ whole genome shotgun (WGS) entry which is preliminary data.</text>
</comment>
<organism evidence="1 2">
    <name type="scientific">Pseudomonas syringae pv. cilantro</name>
    <dbReference type="NCBI Taxonomy" id="81035"/>
    <lineage>
        <taxon>Bacteria</taxon>
        <taxon>Pseudomonadati</taxon>
        <taxon>Pseudomonadota</taxon>
        <taxon>Gammaproteobacteria</taxon>
        <taxon>Pseudomonadales</taxon>
        <taxon>Pseudomonadaceae</taxon>
        <taxon>Pseudomonas</taxon>
        <taxon>Pseudomonas syringae</taxon>
    </lineage>
</organism>
<dbReference type="EMBL" id="LGLN01000033">
    <property type="protein sequence ID" value="KPC32956.1"/>
    <property type="molecule type" value="Genomic_DNA"/>
</dbReference>
<reference evidence="1 2" key="2">
    <citation type="submission" date="2015-10" db="EMBL/GenBank/DDBJ databases">
        <title>Comparative genomics and high-throughput reverse genetic screens identify a new phytobacterial MAMP and an Arabidopsis receptor required for immune elicitation.</title>
        <authorList>
            <person name="Mott G.A."/>
            <person name="Thakur S."/>
            <person name="Wang P.W."/>
            <person name="Desveaux D."/>
            <person name="Guttman D.S."/>
        </authorList>
    </citation>
    <scope>NUCLEOTIDE SEQUENCE [LARGE SCALE GENOMIC DNA]</scope>
    <source>
        <strain evidence="1 2">0788_9</strain>
    </source>
</reference>
<accession>A0A0N0XAV0</accession>
<sequence length="244" mass="28219">MTVCLRQSESVSDQSLRLDPYRSGLNLTTEFQQLATRQSALSVPQLAEQQAALSGPAGLFVKLSRQLRMYGRQSPSLEDLEWLRGRKRQGLAERAVQFALGLHCRRPEAENPFKGMSREELCCIVFDDRSLHTLVERYAAREALRQQDSEYFVKLIATTRETVERRIVFHGLLEHFDRLLPIEKSIYPLHYRTVQQAHLDHEETLYGKLILDQPISALLNMHSPEWLLNNLSSFELSIDWERVG</sequence>
<reference evidence="1 2" key="1">
    <citation type="submission" date="2015-07" db="EMBL/GenBank/DDBJ databases">
        <authorList>
            <person name="Noorani M."/>
        </authorList>
    </citation>
    <scope>NUCLEOTIDE SEQUENCE [LARGE SCALE GENOMIC DNA]</scope>
    <source>
        <strain evidence="1 2">0788_9</strain>
    </source>
</reference>
<protein>
    <submittedName>
        <fullName evidence="1">Uncharacterized protein</fullName>
    </submittedName>
</protein>
<name>A0A0N0XAV0_PSESX</name>